<name>A0A4Z2IT16_9TELE</name>
<organism evidence="2 3">
    <name type="scientific">Liparis tanakae</name>
    <name type="common">Tanaka's snailfish</name>
    <dbReference type="NCBI Taxonomy" id="230148"/>
    <lineage>
        <taxon>Eukaryota</taxon>
        <taxon>Metazoa</taxon>
        <taxon>Chordata</taxon>
        <taxon>Craniata</taxon>
        <taxon>Vertebrata</taxon>
        <taxon>Euteleostomi</taxon>
        <taxon>Actinopterygii</taxon>
        <taxon>Neopterygii</taxon>
        <taxon>Teleostei</taxon>
        <taxon>Neoteleostei</taxon>
        <taxon>Acanthomorphata</taxon>
        <taxon>Eupercaria</taxon>
        <taxon>Perciformes</taxon>
        <taxon>Cottioidei</taxon>
        <taxon>Cottales</taxon>
        <taxon>Liparidae</taxon>
        <taxon>Liparis</taxon>
    </lineage>
</organism>
<evidence type="ECO:0000256" key="1">
    <source>
        <dbReference type="SAM" id="MobiDB-lite"/>
    </source>
</evidence>
<dbReference type="OrthoDB" id="10449081at2759"/>
<proteinExistence type="predicted"/>
<sequence length="214" mass="22506">MRSRLEGGRGRSQGLNGPDLALRGVGGMSRVGPVTRAPRSDRILLQSPTRPLEAGAVAHRSTRGVPEPQVLWPGAALQGGGAVLLGVGHVARPQRTDLVLNPCPDTACGQRGGFLGLLWCLLRVHGSLGPEVCAVLRVEHRVPQPRNEPLKGEAAMRRSDPPEAAQHPAGQIPGVCPLPAGLDLRDVDIAPSSIIQNVKQCPQTVQEGFGQAIC</sequence>
<feature type="region of interest" description="Disordered" evidence="1">
    <location>
        <begin position="146"/>
        <end position="172"/>
    </location>
</feature>
<evidence type="ECO:0000313" key="2">
    <source>
        <dbReference type="EMBL" id="TNN81149.1"/>
    </source>
</evidence>
<comment type="caution">
    <text evidence="2">The sequence shown here is derived from an EMBL/GenBank/DDBJ whole genome shotgun (WGS) entry which is preliminary data.</text>
</comment>
<keyword evidence="3" id="KW-1185">Reference proteome</keyword>
<accession>A0A4Z2IT16</accession>
<protein>
    <submittedName>
        <fullName evidence="2">Uncharacterized protein</fullName>
    </submittedName>
</protein>
<dbReference type="Proteomes" id="UP000314294">
    <property type="component" value="Unassembled WGS sequence"/>
</dbReference>
<reference evidence="2 3" key="1">
    <citation type="submission" date="2019-03" db="EMBL/GenBank/DDBJ databases">
        <title>First draft genome of Liparis tanakae, snailfish: a comprehensive survey of snailfish specific genes.</title>
        <authorList>
            <person name="Kim W."/>
            <person name="Song I."/>
            <person name="Jeong J.-H."/>
            <person name="Kim D."/>
            <person name="Kim S."/>
            <person name="Ryu S."/>
            <person name="Song J.Y."/>
            <person name="Lee S.K."/>
        </authorList>
    </citation>
    <scope>NUCLEOTIDE SEQUENCE [LARGE SCALE GENOMIC DNA]</scope>
    <source>
        <tissue evidence="2">Muscle</tissue>
    </source>
</reference>
<feature type="compositionally biased region" description="Basic and acidic residues" evidence="1">
    <location>
        <begin position="146"/>
        <end position="161"/>
    </location>
</feature>
<feature type="region of interest" description="Disordered" evidence="1">
    <location>
        <begin position="1"/>
        <end position="41"/>
    </location>
</feature>
<dbReference type="AlphaFoldDB" id="A0A4Z2IT16"/>
<dbReference type="EMBL" id="SRLO01000048">
    <property type="protein sequence ID" value="TNN81149.1"/>
    <property type="molecule type" value="Genomic_DNA"/>
</dbReference>
<gene>
    <name evidence="2" type="ORF">EYF80_008483</name>
</gene>
<evidence type="ECO:0000313" key="3">
    <source>
        <dbReference type="Proteomes" id="UP000314294"/>
    </source>
</evidence>